<evidence type="ECO:0000256" key="1">
    <source>
        <dbReference type="ARBA" id="ARBA00012417"/>
    </source>
</evidence>
<dbReference type="SUPFAM" id="SSF52540">
    <property type="entry name" value="P-loop containing nucleoside triphosphate hydrolases"/>
    <property type="match status" value="1"/>
</dbReference>
<dbReference type="GO" id="GO:0003887">
    <property type="term" value="F:DNA-directed DNA polymerase activity"/>
    <property type="evidence" value="ECO:0007669"/>
    <property type="project" value="UniProtKB-KW"/>
</dbReference>
<dbReference type="RefSeq" id="WP_133538477.1">
    <property type="nucleotide sequence ID" value="NZ_SNXI01000001.1"/>
</dbReference>
<name>A0A4R6PQE7_9GAMM</name>
<dbReference type="PANTHER" id="PTHR11669">
    <property type="entry name" value="REPLICATION FACTOR C / DNA POLYMERASE III GAMMA-TAU SUBUNIT"/>
    <property type="match status" value="1"/>
</dbReference>
<dbReference type="PANTHER" id="PTHR11669:SF8">
    <property type="entry name" value="DNA POLYMERASE III SUBUNIT DELTA"/>
    <property type="match status" value="1"/>
</dbReference>
<dbReference type="EC" id="2.7.7.7" evidence="1"/>
<keyword evidence="2" id="KW-0239">DNA-directed DNA polymerase</keyword>
<dbReference type="InterPro" id="IPR027417">
    <property type="entry name" value="P-loop_NTPase"/>
</dbReference>
<dbReference type="EMBL" id="SNXI01000001">
    <property type="protein sequence ID" value="TDP40772.1"/>
    <property type="molecule type" value="Genomic_DNA"/>
</dbReference>
<dbReference type="Gene3D" id="3.40.50.300">
    <property type="entry name" value="P-loop containing nucleotide triphosphate hydrolases"/>
    <property type="match status" value="1"/>
</dbReference>
<reference evidence="4 5" key="1">
    <citation type="submission" date="2019-03" db="EMBL/GenBank/DDBJ databases">
        <title>Freshwater and sediment microbial communities from various areas in North America, analyzing microbe dynamics in response to fracking.</title>
        <authorList>
            <person name="Lamendella R."/>
        </authorList>
    </citation>
    <scope>NUCLEOTIDE SEQUENCE [LARGE SCALE GENOMIC DNA]</scope>
    <source>
        <strain evidence="4 5">18_TX</strain>
    </source>
</reference>
<dbReference type="GO" id="GO:0009360">
    <property type="term" value="C:DNA polymerase III complex"/>
    <property type="evidence" value="ECO:0007669"/>
    <property type="project" value="TreeGrafter"/>
</dbReference>
<evidence type="ECO:0000256" key="2">
    <source>
        <dbReference type="ARBA" id="ARBA00022932"/>
    </source>
</evidence>
<comment type="catalytic activity">
    <reaction evidence="3">
        <text>DNA(n) + a 2'-deoxyribonucleoside 5'-triphosphate = DNA(n+1) + diphosphate</text>
        <dbReference type="Rhea" id="RHEA:22508"/>
        <dbReference type="Rhea" id="RHEA-COMP:17339"/>
        <dbReference type="Rhea" id="RHEA-COMP:17340"/>
        <dbReference type="ChEBI" id="CHEBI:33019"/>
        <dbReference type="ChEBI" id="CHEBI:61560"/>
        <dbReference type="ChEBI" id="CHEBI:173112"/>
        <dbReference type="EC" id="2.7.7.7"/>
    </reaction>
</comment>
<dbReference type="AlphaFoldDB" id="A0A4R6PQE7"/>
<keyword evidence="2" id="KW-0808">Transferase</keyword>
<keyword evidence="2" id="KW-0548">Nucleotidyltransferase</keyword>
<dbReference type="Pfam" id="PF13177">
    <property type="entry name" value="DNA_pol3_delta2"/>
    <property type="match status" value="1"/>
</dbReference>
<organism evidence="4 5">
    <name type="scientific">Idiomarina aquatica</name>
    <dbReference type="NCBI Taxonomy" id="1327752"/>
    <lineage>
        <taxon>Bacteria</taxon>
        <taxon>Pseudomonadati</taxon>
        <taxon>Pseudomonadota</taxon>
        <taxon>Gammaproteobacteria</taxon>
        <taxon>Alteromonadales</taxon>
        <taxon>Idiomarinaceae</taxon>
        <taxon>Idiomarina</taxon>
    </lineage>
</organism>
<keyword evidence="5" id="KW-1185">Reference proteome</keyword>
<sequence>MSYPWLREPWLRLIDSAKQQRLAHAYYLRHAPEQGSDQFLQTLANFLLCQQPDKSACGQCKSCKLYQAGSHPDFWHIDAREETSIGIDEVRKLQNKLLQTANQGGARVAIITPADKLTEQASNAILKVLEEPPANMFWLISVQQPEQLLPTLRSRMQWINLQLPALAGNDDHESANSLLSTLFAGALPPVIKDKSKATEWLDITERLLLDLSAATQSIASARFNYTELQPRYRDLTNQHNLHTERLLKAVDECRQLRQRYRQSKGLNLPLLLSLCWQQWTYHGFNTTT</sequence>
<accession>A0A4R6PQE7</accession>
<evidence type="ECO:0000256" key="3">
    <source>
        <dbReference type="ARBA" id="ARBA00049244"/>
    </source>
</evidence>
<gene>
    <name evidence="4" type="ORF">DEU29_101323</name>
</gene>
<proteinExistence type="predicted"/>
<protein>
    <recommendedName>
        <fullName evidence="1">DNA-directed DNA polymerase</fullName>
        <ecNumber evidence="1">2.7.7.7</ecNumber>
    </recommendedName>
</protein>
<dbReference type="Proteomes" id="UP000295531">
    <property type="component" value="Unassembled WGS sequence"/>
</dbReference>
<evidence type="ECO:0000313" key="4">
    <source>
        <dbReference type="EMBL" id="TDP40772.1"/>
    </source>
</evidence>
<dbReference type="InterPro" id="IPR050238">
    <property type="entry name" value="DNA_Rep/Repair_Clamp_Loader"/>
</dbReference>
<comment type="caution">
    <text evidence="4">The sequence shown here is derived from an EMBL/GenBank/DDBJ whole genome shotgun (WGS) entry which is preliminary data.</text>
</comment>
<evidence type="ECO:0000313" key="5">
    <source>
        <dbReference type="Proteomes" id="UP000295531"/>
    </source>
</evidence>
<dbReference type="GO" id="GO:0006261">
    <property type="term" value="P:DNA-templated DNA replication"/>
    <property type="evidence" value="ECO:0007669"/>
    <property type="project" value="TreeGrafter"/>
</dbReference>
<dbReference type="OrthoDB" id="9811073at2"/>